<organism evidence="2 3">
    <name type="scientific">Alistipes intestinihominis</name>
    <dbReference type="NCBI Taxonomy" id="3133172"/>
    <lineage>
        <taxon>Bacteria</taxon>
        <taxon>Pseudomonadati</taxon>
        <taxon>Bacteroidota</taxon>
        <taxon>Bacteroidia</taxon>
        <taxon>Bacteroidales</taxon>
        <taxon>Rikenellaceae</taxon>
        <taxon>Alistipes</taxon>
    </lineage>
</organism>
<protein>
    <recommendedName>
        <fullName evidence="4">Glycosyltransferase</fullName>
    </recommendedName>
</protein>
<keyword evidence="1" id="KW-1133">Transmembrane helix</keyword>
<dbReference type="RefSeq" id="WP_349094412.1">
    <property type="nucleotide sequence ID" value="NZ_JBBMFL010000014.1"/>
</dbReference>
<evidence type="ECO:0000313" key="3">
    <source>
        <dbReference type="Proteomes" id="UP001460202"/>
    </source>
</evidence>
<dbReference type="PROSITE" id="PS51257">
    <property type="entry name" value="PROKAR_LIPOPROTEIN"/>
    <property type="match status" value="1"/>
</dbReference>
<feature type="transmembrane region" description="Helical" evidence="1">
    <location>
        <begin position="241"/>
        <end position="259"/>
    </location>
</feature>
<name>A0ABV1GYW8_9BACT</name>
<keyword evidence="3" id="KW-1185">Reference proteome</keyword>
<evidence type="ECO:0000256" key="1">
    <source>
        <dbReference type="SAM" id="Phobius"/>
    </source>
</evidence>
<reference evidence="2 3" key="1">
    <citation type="submission" date="2024-03" db="EMBL/GenBank/DDBJ databases">
        <title>Human intestinal bacterial collection.</title>
        <authorList>
            <person name="Pauvert C."/>
            <person name="Hitch T.C.A."/>
            <person name="Clavel T."/>
        </authorList>
    </citation>
    <scope>NUCLEOTIDE SEQUENCE [LARGE SCALE GENOMIC DNA]</scope>
    <source>
        <strain evidence="2 3">CLA-KB-H122</strain>
    </source>
</reference>
<evidence type="ECO:0000313" key="2">
    <source>
        <dbReference type="EMBL" id="MEQ2545602.1"/>
    </source>
</evidence>
<dbReference type="Proteomes" id="UP001460202">
    <property type="component" value="Unassembled WGS sequence"/>
</dbReference>
<proteinExistence type="predicted"/>
<sequence>MKLFLLLFFVVAAGCACALLLAVLRARDRRLLVAAARTAYSDAPDGIGISVLCSGVTDPAQLENLLSPEYSRYEVVVVLDSRRQAAEFGALVARYRMIRVEWTFAGELEVTGVRALGRSRKRCFRRLVLVDRVFDGAAGDLDAAAAVATYDYLLPVGRGQCLLPGTVERLVAELGSELPGSLDLVRSHLGEPAALLSREALVAAGGFGMRPLRGIPRSRRRTLWEPLLAPSEARRSLSRRWLFLPALLLAAAFGLSVAAGRWTAAAAVVTAALVWAAAACVSRAVSGEAWSGLRRFIPIRRIFRYY</sequence>
<gene>
    <name evidence="2" type="ORF">WMO46_11675</name>
</gene>
<keyword evidence="1" id="KW-0812">Transmembrane</keyword>
<evidence type="ECO:0008006" key="4">
    <source>
        <dbReference type="Google" id="ProtNLM"/>
    </source>
</evidence>
<keyword evidence="1" id="KW-0472">Membrane</keyword>
<comment type="caution">
    <text evidence="2">The sequence shown here is derived from an EMBL/GenBank/DDBJ whole genome shotgun (WGS) entry which is preliminary data.</text>
</comment>
<accession>A0ABV1GYW8</accession>
<dbReference type="EMBL" id="JBBMFL010000014">
    <property type="protein sequence ID" value="MEQ2545602.1"/>
    <property type="molecule type" value="Genomic_DNA"/>
</dbReference>
<feature type="transmembrane region" description="Helical" evidence="1">
    <location>
        <begin position="265"/>
        <end position="285"/>
    </location>
</feature>